<dbReference type="AlphaFoldDB" id="A0A2Z7CA48"/>
<feature type="region of interest" description="Disordered" evidence="1">
    <location>
        <begin position="212"/>
        <end position="239"/>
    </location>
</feature>
<evidence type="ECO:0000313" key="2">
    <source>
        <dbReference type="EMBL" id="KZV43911.1"/>
    </source>
</evidence>
<gene>
    <name evidence="2" type="ORF">F511_37075</name>
</gene>
<dbReference type="EMBL" id="KQ997587">
    <property type="protein sequence ID" value="KZV43911.1"/>
    <property type="molecule type" value="Genomic_DNA"/>
</dbReference>
<accession>A0A2Z7CA48</accession>
<feature type="region of interest" description="Disordered" evidence="1">
    <location>
        <begin position="441"/>
        <end position="507"/>
    </location>
</feature>
<feature type="compositionally biased region" description="Basic and acidic residues" evidence="1">
    <location>
        <begin position="441"/>
        <end position="460"/>
    </location>
</feature>
<keyword evidence="3" id="KW-1185">Reference proteome</keyword>
<evidence type="ECO:0000313" key="3">
    <source>
        <dbReference type="Proteomes" id="UP000250235"/>
    </source>
</evidence>
<feature type="compositionally biased region" description="Low complexity" evidence="1">
    <location>
        <begin position="487"/>
        <end position="507"/>
    </location>
</feature>
<name>A0A2Z7CA48_9LAMI</name>
<evidence type="ECO:0000256" key="1">
    <source>
        <dbReference type="SAM" id="MobiDB-lite"/>
    </source>
</evidence>
<proteinExistence type="predicted"/>
<sequence>MVTPSSKQAKGFASQICVLQKGALDLTLGEANTFPPLKIHTIKSVGTYVAKNKYITAEEVTVEPPVEKVVKKAAAKRRPAPAAEPVSKRKRTILGKAAPTEKNLVIVPVVQDPEPISVVPAESPSVQRRRGPKRKLILQRVSDDEKSDEEVTAVVETEETTYKEVSVEKETTKEIGVTAGMETVETESRIDVSAITNYDVVISFKVLSNEEGPLVEKEKEEDKKNDETEEETSGKGKRVDKIIDSEDTEPLSKVLELIETSMSDEESMSIDDLLQQIPEDMMIPYVTAEEPTKIKSGRGIMFKEISVPPVVHPSTEFIADIPQISMPTAIVPSADYTESFAKLRASIDQIKLEQLSTLDGLDKLKAALSGKITNLEVAFAQTNTCQESIFRNLIYGVRQEIKTQKASLSQDLNEFRKETQAGIDTLTVQFSEIIAYIDIGRDDKKGEESSRGPSSDDRSRPGGGGSRPGEGGSRSEPPKRGGGSNRGSGSYRSGRGSKSSGWSRWFG</sequence>
<feature type="compositionally biased region" description="Basic and acidic residues" evidence="1">
    <location>
        <begin position="214"/>
        <end position="239"/>
    </location>
</feature>
<feature type="compositionally biased region" description="Gly residues" evidence="1">
    <location>
        <begin position="461"/>
        <end position="472"/>
    </location>
</feature>
<organism evidence="2 3">
    <name type="scientific">Dorcoceras hygrometricum</name>
    <dbReference type="NCBI Taxonomy" id="472368"/>
    <lineage>
        <taxon>Eukaryota</taxon>
        <taxon>Viridiplantae</taxon>
        <taxon>Streptophyta</taxon>
        <taxon>Embryophyta</taxon>
        <taxon>Tracheophyta</taxon>
        <taxon>Spermatophyta</taxon>
        <taxon>Magnoliopsida</taxon>
        <taxon>eudicotyledons</taxon>
        <taxon>Gunneridae</taxon>
        <taxon>Pentapetalae</taxon>
        <taxon>asterids</taxon>
        <taxon>lamiids</taxon>
        <taxon>Lamiales</taxon>
        <taxon>Gesneriaceae</taxon>
        <taxon>Didymocarpoideae</taxon>
        <taxon>Trichosporeae</taxon>
        <taxon>Loxocarpinae</taxon>
        <taxon>Dorcoceras</taxon>
    </lineage>
</organism>
<reference evidence="2 3" key="1">
    <citation type="journal article" date="2015" name="Proc. Natl. Acad. Sci. U.S.A.">
        <title>The resurrection genome of Boea hygrometrica: A blueprint for survival of dehydration.</title>
        <authorList>
            <person name="Xiao L."/>
            <person name="Yang G."/>
            <person name="Zhang L."/>
            <person name="Yang X."/>
            <person name="Zhao S."/>
            <person name="Ji Z."/>
            <person name="Zhou Q."/>
            <person name="Hu M."/>
            <person name="Wang Y."/>
            <person name="Chen M."/>
            <person name="Xu Y."/>
            <person name="Jin H."/>
            <person name="Xiao X."/>
            <person name="Hu G."/>
            <person name="Bao F."/>
            <person name="Hu Y."/>
            <person name="Wan P."/>
            <person name="Li L."/>
            <person name="Deng X."/>
            <person name="Kuang T."/>
            <person name="Xiang C."/>
            <person name="Zhu J.K."/>
            <person name="Oliver M.J."/>
            <person name="He Y."/>
        </authorList>
    </citation>
    <scope>NUCLEOTIDE SEQUENCE [LARGE SCALE GENOMIC DNA]</scope>
    <source>
        <strain evidence="3">cv. XS01</strain>
    </source>
</reference>
<evidence type="ECO:0008006" key="4">
    <source>
        <dbReference type="Google" id="ProtNLM"/>
    </source>
</evidence>
<dbReference type="Proteomes" id="UP000250235">
    <property type="component" value="Unassembled WGS sequence"/>
</dbReference>
<protein>
    <recommendedName>
        <fullName evidence="4">Splicing factor 3B subunit 1-like</fullName>
    </recommendedName>
</protein>